<name>A0A0B7GWN9_TREPH</name>
<reference evidence="2" key="1">
    <citation type="submission" date="2015-01" db="EMBL/GenBank/DDBJ databases">
        <authorList>
            <person name="Manzoor Shahid"/>
            <person name="Zubair Saima"/>
        </authorList>
    </citation>
    <scope>NUCLEOTIDE SEQUENCE [LARGE SCALE GENOMIC DNA]</scope>
    <source>
        <strain evidence="2">V1</strain>
    </source>
</reference>
<keyword evidence="2" id="KW-1185">Reference proteome</keyword>
<evidence type="ECO:0000313" key="1">
    <source>
        <dbReference type="EMBL" id="CEM61036.1"/>
    </source>
</evidence>
<organism evidence="1 2">
    <name type="scientific">Treponema phagedenis</name>
    <dbReference type="NCBI Taxonomy" id="162"/>
    <lineage>
        <taxon>Bacteria</taxon>
        <taxon>Pseudomonadati</taxon>
        <taxon>Spirochaetota</taxon>
        <taxon>Spirochaetia</taxon>
        <taxon>Spirochaetales</taxon>
        <taxon>Treponemataceae</taxon>
        <taxon>Treponema</taxon>
    </lineage>
</organism>
<dbReference type="EMBL" id="CDNC01000005">
    <property type="protein sequence ID" value="CEM61036.1"/>
    <property type="molecule type" value="Genomic_DNA"/>
</dbReference>
<proteinExistence type="predicted"/>
<sequence length="54" mass="6323">MPKLHSERARTPVVPRRSDVLKQDFLQSFTLSLRIRLGSNAYILFIVQTIFTYV</sequence>
<protein>
    <submittedName>
        <fullName evidence="1">Uncharacterized protein</fullName>
    </submittedName>
</protein>
<dbReference type="AlphaFoldDB" id="A0A0B7GWN9"/>
<evidence type="ECO:0000313" key="2">
    <source>
        <dbReference type="Proteomes" id="UP000042527"/>
    </source>
</evidence>
<gene>
    <name evidence="1" type="ORF">TPHV1_130074</name>
</gene>
<accession>A0A0B7GWN9</accession>
<dbReference type="Proteomes" id="UP000042527">
    <property type="component" value="Unassembled WGS sequence"/>
</dbReference>